<dbReference type="GO" id="GO:0044877">
    <property type="term" value="F:protein-containing complex binding"/>
    <property type="evidence" value="ECO:0007669"/>
    <property type="project" value="TreeGrafter"/>
</dbReference>
<dbReference type="Gene3D" id="3.40.50.720">
    <property type="entry name" value="NAD(P)-binding Rossmann-like Domain"/>
    <property type="match status" value="2"/>
</dbReference>
<evidence type="ECO:0000256" key="1">
    <source>
        <dbReference type="SAM" id="Phobius"/>
    </source>
</evidence>
<dbReference type="AlphaFoldDB" id="A0A382NIH9"/>
<keyword evidence="1" id="KW-0472">Membrane</keyword>
<feature type="transmembrane region" description="Helical" evidence="1">
    <location>
        <begin position="227"/>
        <end position="247"/>
    </location>
</feature>
<name>A0A382NIH9_9ZZZZ</name>
<dbReference type="PANTHER" id="PTHR12126:SF11">
    <property type="entry name" value="NADH DEHYDROGENASE [UBIQUINONE] 1 ALPHA SUBCOMPLEX SUBUNIT 9, MITOCHONDRIAL"/>
    <property type="match status" value="1"/>
</dbReference>
<protein>
    <recommendedName>
        <fullName evidence="2">NAD-dependent epimerase/dehydratase domain-containing protein</fullName>
    </recommendedName>
</protein>
<sequence length="296" mass="34426">MNLEDNELLVIGTSGHSAKYFFERLAKENYQKKIKCLLRSHSQIDHLKCYDLDLEFIYVDFDDIDSLKTSMIGVKTLLNIVGIKLSKRIVRAGTEVGVNWFVCVHTTGRYSKFESKSAKYIEIEDTLLKEFSNLTILRPTMIYGSSRDRNMYKLVQYIHKHKFFPVFGNGNNLMNPVHAQDLGNAYYDVLQNRNTTFGNQYNLSGKYEITYISILEETASALRKKVFFIHLPIWFCLVAVYLINLVLGSRFPISIEQVLRMKEDKVFSWEDAYSDFGFSPMSFKDGIRIEVDEFIK</sequence>
<dbReference type="InterPro" id="IPR001509">
    <property type="entry name" value="Epimerase_deHydtase"/>
</dbReference>
<keyword evidence="1" id="KW-1133">Transmembrane helix</keyword>
<keyword evidence="1" id="KW-0812">Transmembrane</keyword>
<dbReference type="InterPro" id="IPR036291">
    <property type="entry name" value="NAD(P)-bd_dom_sf"/>
</dbReference>
<accession>A0A382NIH9</accession>
<dbReference type="PANTHER" id="PTHR12126">
    <property type="entry name" value="NADH-UBIQUINONE OXIDOREDUCTASE 39 KDA SUBUNIT-RELATED"/>
    <property type="match status" value="1"/>
</dbReference>
<feature type="domain" description="NAD-dependent epimerase/dehydratase" evidence="2">
    <location>
        <begin position="132"/>
        <end position="203"/>
    </location>
</feature>
<dbReference type="SUPFAM" id="SSF51735">
    <property type="entry name" value="NAD(P)-binding Rossmann-fold domains"/>
    <property type="match status" value="1"/>
</dbReference>
<evidence type="ECO:0000313" key="3">
    <source>
        <dbReference type="EMBL" id="SVC60298.1"/>
    </source>
</evidence>
<dbReference type="EMBL" id="UINC01100326">
    <property type="protein sequence ID" value="SVC60298.1"/>
    <property type="molecule type" value="Genomic_DNA"/>
</dbReference>
<gene>
    <name evidence="3" type="ORF">METZ01_LOCUS313152</name>
</gene>
<reference evidence="3" key="1">
    <citation type="submission" date="2018-05" db="EMBL/GenBank/DDBJ databases">
        <authorList>
            <person name="Lanie J.A."/>
            <person name="Ng W.-L."/>
            <person name="Kazmierczak K.M."/>
            <person name="Andrzejewski T.M."/>
            <person name="Davidsen T.M."/>
            <person name="Wayne K.J."/>
            <person name="Tettelin H."/>
            <person name="Glass J.I."/>
            <person name="Rusch D."/>
            <person name="Podicherti R."/>
            <person name="Tsui H.-C.T."/>
            <person name="Winkler M.E."/>
        </authorList>
    </citation>
    <scope>NUCLEOTIDE SEQUENCE</scope>
</reference>
<dbReference type="InterPro" id="IPR051207">
    <property type="entry name" value="ComplexI_NDUFA9_subunit"/>
</dbReference>
<organism evidence="3">
    <name type="scientific">marine metagenome</name>
    <dbReference type="NCBI Taxonomy" id="408172"/>
    <lineage>
        <taxon>unclassified sequences</taxon>
        <taxon>metagenomes</taxon>
        <taxon>ecological metagenomes</taxon>
    </lineage>
</organism>
<dbReference type="Pfam" id="PF01370">
    <property type="entry name" value="Epimerase"/>
    <property type="match status" value="1"/>
</dbReference>
<proteinExistence type="predicted"/>
<evidence type="ECO:0000259" key="2">
    <source>
        <dbReference type="Pfam" id="PF01370"/>
    </source>
</evidence>